<dbReference type="PANTHER" id="PTHR21689:SF2">
    <property type="entry name" value="PROTEIN LIN-9 HOMOLOG"/>
    <property type="match status" value="1"/>
</dbReference>
<dbReference type="GO" id="GO:0006351">
    <property type="term" value="P:DNA-templated transcription"/>
    <property type="evidence" value="ECO:0007669"/>
    <property type="project" value="InterPro"/>
</dbReference>
<dbReference type="OrthoDB" id="1243099at2759"/>
<dbReference type="GO" id="GO:0017053">
    <property type="term" value="C:transcription repressor complex"/>
    <property type="evidence" value="ECO:0007669"/>
    <property type="project" value="InterPro"/>
</dbReference>
<organism evidence="2 3">
    <name type="scientific">Nicotiana tabacum</name>
    <name type="common">Common tobacco</name>
    <dbReference type="NCBI Taxonomy" id="4097"/>
    <lineage>
        <taxon>Eukaryota</taxon>
        <taxon>Viridiplantae</taxon>
        <taxon>Streptophyta</taxon>
        <taxon>Embryophyta</taxon>
        <taxon>Tracheophyta</taxon>
        <taxon>Spermatophyta</taxon>
        <taxon>Magnoliopsida</taxon>
        <taxon>eudicotyledons</taxon>
        <taxon>Gunneridae</taxon>
        <taxon>Pentapetalae</taxon>
        <taxon>asterids</taxon>
        <taxon>lamiids</taxon>
        <taxon>Solanales</taxon>
        <taxon>Solanaceae</taxon>
        <taxon>Nicotianoideae</taxon>
        <taxon>Nicotianeae</taxon>
        <taxon>Nicotiana</taxon>
    </lineage>
</organism>
<evidence type="ECO:0000259" key="1">
    <source>
        <dbReference type="SMART" id="SM00717"/>
    </source>
</evidence>
<dbReference type="SMART" id="SM00717">
    <property type="entry name" value="SANT"/>
    <property type="match status" value="1"/>
</dbReference>
<dbReference type="SUPFAM" id="SSF46689">
    <property type="entry name" value="Homeodomain-like"/>
    <property type="match status" value="1"/>
</dbReference>
<gene>
    <name evidence="3" type="primary">LOC107784961</name>
</gene>
<dbReference type="Pfam" id="PF00249">
    <property type="entry name" value="Myb_DNA-binding"/>
    <property type="match status" value="1"/>
</dbReference>
<dbReference type="AlphaFoldDB" id="A0A1S3ZB19"/>
<name>A0A1S3ZB19_TOBAC</name>
<dbReference type="Gene3D" id="1.20.58.1880">
    <property type="match status" value="1"/>
</dbReference>
<dbReference type="CDD" id="cd00167">
    <property type="entry name" value="SANT"/>
    <property type="match status" value="1"/>
</dbReference>
<feature type="domain" description="Myb-like" evidence="1">
    <location>
        <begin position="14"/>
        <end position="62"/>
    </location>
</feature>
<reference evidence="3" key="2">
    <citation type="submission" date="2025-08" db="UniProtKB">
        <authorList>
            <consortium name="RefSeq"/>
        </authorList>
    </citation>
    <scope>IDENTIFICATION</scope>
    <source>
        <tissue evidence="3">Leaf</tissue>
    </source>
</reference>
<evidence type="ECO:0000313" key="2">
    <source>
        <dbReference type="Proteomes" id="UP000790787"/>
    </source>
</evidence>
<dbReference type="InterPro" id="IPR009057">
    <property type="entry name" value="Homeodomain-like_sf"/>
</dbReference>
<protein>
    <submittedName>
        <fullName evidence="3">Protein ALWAYS EARLY 3-like isoform X3</fullName>
    </submittedName>
</protein>
<dbReference type="Proteomes" id="UP000790787">
    <property type="component" value="Chromosome 15"/>
</dbReference>
<keyword evidence="2" id="KW-1185">Reference proteome</keyword>
<evidence type="ECO:0000313" key="3">
    <source>
        <dbReference type="RefSeq" id="XP_016461655.1"/>
    </source>
</evidence>
<dbReference type="GO" id="GO:0010597">
    <property type="term" value="P:green leaf volatile biosynthetic process"/>
    <property type="evidence" value="ECO:0007669"/>
    <property type="project" value="UniProtKB-ARBA"/>
</dbReference>
<sequence length="136" mass="15695">MKNSLRKRKASDMIGPHWSEEDLTHFYQAYRKYGKDWEKVAAAVKPRTAEMVEALYIMHMAYLSLPEGTASAVGLIALISDHYCYLLWPRCRTRFRNSSNGSRAWCRRNHTPSVLGWSYQRVDGRPAVIASGRMLQ</sequence>
<dbReference type="RefSeq" id="XP_016461655.1">
    <property type="nucleotide sequence ID" value="XM_016606169.1"/>
</dbReference>
<reference evidence="2" key="1">
    <citation type="journal article" date="2014" name="Nat. Commun.">
        <title>The tobacco genome sequence and its comparison with those of tomato and potato.</title>
        <authorList>
            <person name="Sierro N."/>
            <person name="Battey J.N."/>
            <person name="Ouadi S."/>
            <person name="Bakaher N."/>
            <person name="Bovet L."/>
            <person name="Willig A."/>
            <person name="Goepfert S."/>
            <person name="Peitsch M.C."/>
            <person name="Ivanov N.V."/>
        </authorList>
    </citation>
    <scope>NUCLEOTIDE SEQUENCE [LARGE SCALE GENOMIC DNA]</scope>
</reference>
<proteinExistence type="predicted"/>
<dbReference type="RefSeq" id="XP_016461655.1">
    <property type="nucleotide sequence ID" value="XM_016606169.2"/>
</dbReference>
<dbReference type="GeneID" id="107784961"/>
<accession>A0A1S3ZB19</accession>
<dbReference type="GO" id="GO:0000976">
    <property type="term" value="F:transcription cis-regulatory region binding"/>
    <property type="evidence" value="ECO:0007669"/>
    <property type="project" value="UniProtKB-ARBA"/>
</dbReference>
<dbReference type="InterPro" id="IPR001005">
    <property type="entry name" value="SANT/Myb"/>
</dbReference>
<dbReference type="InterPro" id="IPR010561">
    <property type="entry name" value="LIN-9/ALY1"/>
</dbReference>
<dbReference type="PANTHER" id="PTHR21689">
    <property type="entry name" value="LIN-9"/>
    <property type="match status" value="1"/>
</dbReference>